<comment type="caution">
    <text evidence="10">The sequence shown here is derived from an EMBL/GenBank/DDBJ whole genome shotgun (WGS) entry which is preliminary data.</text>
</comment>
<evidence type="ECO:0000256" key="7">
    <source>
        <dbReference type="SAM" id="MobiDB-lite"/>
    </source>
</evidence>
<proteinExistence type="predicted"/>
<dbReference type="InterPro" id="IPR036259">
    <property type="entry name" value="MFS_trans_sf"/>
</dbReference>
<dbReference type="InterPro" id="IPR011701">
    <property type="entry name" value="MFS"/>
</dbReference>
<feature type="transmembrane region" description="Helical" evidence="8">
    <location>
        <begin position="309"/>
        <end position="332"/>
    </location>
</feature>
<dbReference type="AlphaFoldDB" id="A0AAN7BSA2"/>
<dbReference type="EMBL" id="MU865316">
    <property type="protein sequence ID" value="KAK4228643.1"/>
    <property type="molecule type" value="Genomic_DNA"/>
</dbReference>
<feature type="domain" description="Major facilitator superfamily (MFS) profile" evidence="9">
    <location>
        <begin position="46"/>
        <end position="526"/>
    </location>
</feature>
<feature type="transmembrane region" description="Helical" evidence="8">
    <location>
        <begin position="429"/>
        <end position="450"/>
    </location>
</feature>
<dbReference type="PANTHER" id="PTHR23501:SF187">
    <property type="entry name" value="MAJOR FACILITATOR SUPERFAMILY (MFS) PROFILE DOMAIN-CONTAINING PROTEIN"/>
    <property type="match status" value="1"/>
</dbReference>
<dbReference type="InterPro" id="IPR020846">
    <property type="entry name" value="MFS_dom"/>
</dbReference>
<name>A0AAN7BSA2_9PEZI</name>
<evidence type="ECO:0000256" key="4">
    <source>
        <dbReference type="ARBA" id="ARBA00022989"/>
    </source>
</evidence>
<reference evidence="10" key="2">
    <citation type="submission" date="2023-05" db="EMBL/GenBank/DDBJ databases">
        <authorList>
            <consortium name="Lawrence Berkeley National Laboratory"/>
            <person name="Steindorff A."/>
            <person name="Hensen N."/>
            <person name="Bonometti L."/>
            <person name="Westerberg I."/>
            <person name="Brannstrom I.O."/>
            <person name="Guillou S."/>
            <person name="Cros-Aarteil S."/>
            <person name="Calhoun S."/>
            <person name="Haridas S."/>
            <person name="Kuo A."/>
            <person name="Mondo S."/>
            <person name="Pangilinan J."/>
            <person name="Riley R."/>
            <person name="Labutti K."/>
            <person name="Andreopoulos B."/>
            <person name="Lipzen A."/>
            <person name="Chen C."/>
            <person name="Yanf M."/>
            <person name="Daum C."/>
            <person name="Ng V."/>
            <person name="Clum A."/>
            <person name="Ohm R."/>
            <person name="Martin F."/>
            <person name="Silar P."/>
            <person name="Natvig D."/>
            <person name="Lalanne C."/>
            <person name="Gautier V."/>
            <person name="Ament-Velasquez S.L."/>
            <person name="Kruys A."/>
            <person name="Hutchinson M.I."/>
            <person name="Powell A.J."/>
            <person name="Barry K."/>
            <person name="Miller A.N."/>
            <person name="Grigoriev I.V."/>
            <person name="Debuchy R."/>
            <person name="Gladieux P."/>
            <person name="Thoren M.H."/>
            <person name="Johannesson H."/>
        </authorList>
    </citation>
    <scope>NUCLEOTIDE SEQUENCE</scope>
    <source>
        <strain evidence="10">CBS 990.96</strain>
    </source>
</reference>
<feature type="transmembrane region" description="Helical" evidence="8">
    <location>
        <begin position="197"/>
        <end position="218"/>
    </location>
</feature>
<dbReference type="PRINTS" id="PR01036">
    <property type="entry name" value="TCRTETB"/>
</dbReference>
<feature type="transmembrane region" description="Helical" evidence="8">
    <location>
        <begin position="344"/>
        <end position="365"/>
    </location>
</feature>
<dbReference type="GO" id="GO:0022857">
    <property type="term" value="F:transmembrane transporter activity"/>
    <property type="evidence" value="ECO:0007669"/>
    <property type="project" value="InterPro"/>
</dbReference>
<dbReference type="Gene3D" id="1.20.1720.10">
    <property type="entry name" value="Multidrug resistance protein D"/>
    <property type="match status" value="1"/>
</dbReference>
<comment type="subcellular location">
    <subcellularLocation>
        <location evidence="1">Membrane</location>
        <topology evidence="1">Multi-pass membrane protein</topology>
    </subcellularLocation>
</comment>
<dbReference type="InterPro" id="IPR005829">
    <property type="entry name" value="Sugar_transporter_CS"/>
</dbReference>
<accession>A0AAN7BSA2</accession>
<evidence type="ECO:0000256" key="6">
    <source>
        <dbReference type="ARBA" id="ARBA00023180"/>
    </source>
</evidence>
<feature type="transmembrane region" description="Helical" evidence="8">
    <location>
        <begin position="140"/>
        <end position="162"/>
    </location>
</feature>
<feature type="region of interest" description="Disordered" evidence="7">
    <location>
        <begin position="1"/>
        <end position="34"/>
    </location>
</feature>
<keyword evidence="5 8" id="KW-0472">Membrane</keyword>
<dbReference type="PROSITE" id="PS00216">
    <property type="entry name" value="SUGAR_TRANSPORT_1"/>
    <property type="match status" value="1"/>
</dbReference>
<keyword evidence="2" id="KW-0813">Transport</keyword>
<feature type="transmembrane region" description="Helical" evidence="8">
    <location>
        <begin position="269"/>
        <end position="288"/>
    </location>
</feature>
<protein>
    <submittedName>
        <fullName evidence="10">Major facilitator superfamily domain-containing protein</fullName>
    </submittedName>
</protein>
<evidence type="ECO:0000256" key="8">
    <source>
        <dbReference type="SAM" id="Phobius"/>
    </source>
</evidence>
<keyword evidence="6" id="KW-0325">Glycoprotein</keyword>
<evidence type="ECO:0000313" key="10">
    <source>
        <dbReference type="EMBL" id="KAK4228643.1"/>
    </source>
</evidence>
<feature type="transmembrane region" description="Helical" evidence="8">
    <location>
        <begin position="377"/>
        <end position="394"/>
    </location>
</feature>
<dbReference type="GO" id="GO:0005886">
    <property type="term" value="C:plasma membrane"/>
    <property type="evidence" value="ECO:0007669"/>
    <property type="project" value="TreeGrafter"/>
</dbReference>
<evidence type="ECO:0000259" key="9">
    <source>
        <dbReference type="PROSITE" id="PS50850"/>
    </source>
</evidence>
<keyword evidence="4 8" id="KW-1133">Transmembrane helix</keyword>
<dbReference type="Pfam" id="PF07690">
    <property type="entry name" value="MFS_1"/>
    <property type="match status" value="1"/>
</dbReference>
<dbReference type="Proteomes" id="UP001301958">
    <property type="component" value="Unassembled WGS sequence"/>
</dbReference>
<feature type="compositionally biased region" description="Polar residues" evidence="7">
    <location>
        <begin position="15"/>
        <end position="28"/>
    </location>
</feature>
<sequence length="526" mass="57590">MILDEPQPLAPSPTDMGNTTDTPNTMSDSTSEEKSTTKKSFGFYAIIVALALRNLLTSLEATITSTALPSITADLGGGFLFVWVVNDYYLTQTAFQPFVGQMADIYGRRWPMLISVSIFTIGSGVAGGSKNIETLIAGRLLQGIGAGGILVLTEIIICDILPLRERGKYLGFIVSLVGVGAALGPVFGGLIVEYSTWPWVFYLNIPVGGVAVIFLYIFLRLNYDRTPNYLQRIWRFDWLGNILFVLSMISILTAFSWASTQYPWNSYQVLVPLILGFAGGAGFVLYEASPFCVSPAMLLHIFANRTSGTGFAITFLHTLSSISVMYFLPVYFQATLNASPSRAGVMLLPTILFLVPGAIIGGTVLSKFGRYRPIQHAGLALMVIGFGLLSLLDANSNTGQRERTGLVLSVLLPAVQAPLTDQNTALCTATWSFMWTFGFIWGATVSTALFNNRYDVLIKKGRITDSILAAQLTNGRAYEHATKRFIDSIEDLNSVAEVRSEEIKLRKELNTKFALEEKEKMKKSEA</sequence>
<feature type="transmembrane region" description="Helical" evidence="8">
    <location>
        <begin position="41"/>
        <end position="59"/>
    </location>
</feature>
<feature type="transmembrane region" description="Helical" evidence="8">
    <location>
        <begin position="110"/>
        <end position="128"/>
    </location>
</feature>
<evidence type="ECO:0000256" key="3">
    <source>
        <dbReference type="ARBA" id="ARBA00022692"/>
    </source>
</evidence>
<dbReference type="SUPFAM" id="SSF103473">
    <property type="entry name" value="MFS general substrate transporter"/>
    <property type="match status" value="1"/>
</dbReference>
<gene>
    <name evidence="10" type="ORF">QBC38DRAFT_523499</name>
</gene>
<dbReference type="PANTHER" id="PTHR23501">
    <property type="entry name" value="MAJOR FACILITATOR SUPERFAMILY"/>
    <property type="match status" value="1"/>
</dbReference>
<dbReference type="PROSITE" id="PS50850">
    <property type="entry name" value="MFS"/>
    <property type="match status" value="1"/>
</dbReference>
<evidence type="ECO:0000256" key="1">
    <source>
        <dbReference type="ARBA" id="ARBA00004141"/>
    </source>
</evidence>
<reference evidence="10" key="1">
    <citation type="journal article" date="2023" name="Mol. Phylogenet. Evol.">
        <title>Genome-scale phylogeny and comparative genomics of the fungal order Sordariales.</title>
        <authorList>
            <person name="Hensen N."/>
            <person name="Bonometti L."/>
            <person name="Westerberg I."/>
            <person name="Brannstrom I.O."/>
            <person name="Guillou S."/>
            <person name="Cros-Aarteil S."/>
            <person name="Calhoun S."/>
            <person name="Haridas S."/>
            <person name="Kuo A."/>
            <person name="Mondo S."/>
            <person name="Pangilinan J."/>
            <person name="Riley R."/>
            <person name="LaButti K."/>
            <person name="Andreopoulos B."/>
            <person name="Lipzen A."/>
            <person name="Chen C."/>
            <person name="Yan M."/>
            <person name="Daum C."/>
            <person name="Ng V."/>
            <person name="Clum A."/>
            <person name="Steindorff A."/>
            <person name="Ohm R.A."/>
            <person name="Martin F."/>
            <person name="Silar P."/>
            <person name="Natvig D.O."/>
            <person name="Lalanne C."/>
            <person name="Gautier V."/>
            <person name="Ament-Velasquez S.L."/>
            <person name="Kruys A."/>
            <person name="Hutchinson M.I."/>
            <person name="Powell A.J."/>
            <person name="Barry K."/>
            <person name="Miller A.N."/>
            <person name="Grigoriev I.V."/>
            <person name="Debuchy R."/>
            <person name="Gladieux P."/>
            <person name="Hiltunen Thoren M."/>
            <person name="Johannesson H."/>
        </authorList>
    </citation>
    <scope>NUCLEOTIDE SEQUENCE</scope>
    <source>
        <strain evidence="10">CBS 990.96</strain>
    </source>
</reference>
<evidence type="ECO:0000256" key="5">
    <source>
        <dbReference type="ARBA" id="ARBA00023136"/>
    </source>
</evidence>
<organism evidence="10 11">
    <name type="scientific">Podospora fimiseda</name>
    <dbReference type="NCBI Taxonomy" id="252190"/>
    <lineage>
        <taxon>Eukaryota</taxon>
        <taxon>Fungi</taxon>
        <taxon>Dikarya</taxon>
        <taxon>Ascomycota</taxon>
        <taxon>Pezizomycotina</taxon>
        <taxon>Sordariomycetes</taxon>
        <taxon>Sordariomycetidae</taxon>
        <taxon>Sordariales</taxon>
        <taxon>Podosporaceae</taxon>
        <taxon>Podospora</taxon>
    </lineage>
</organism>
<keyword evidence="3 8" id="KW-0812">Transmembrane</keyword>
<feature type="transmembrane region" description="Helical" evidence="8">
    <location>
        <begin position="169"/>
        <end position="191"/>
    </location>
</feature>
<dbReference type="Gene3D" id="1.20.1250.20">
    <property type="entry name" value="MFS general substrate transporter like domains"/>
    <property type="match status" value="1"/>
</dbReference>
<evidence type="ECO:0000313" key="11">
    <source>
        <dbReference type="Proteomes" id="UP001301958"/>
    </source>
</evidence>
<evidence type="ECO:0000256" key="2">
    <source>
        <dbReference type="ARBA" id="ARBA00022448"/>
    </source>
</evidence>
<keyword evidence="11" id="KW-1185">Reference proteome</keyword>
<feature type="transmembrane region" description="Helical" evidence="8">
    <location>
        <begin position="71"/>
        <end position="90"/>
    </location>
</feature>
<feature type="transmembrane region" description="Helical" evidence="8">
    <location>
        <begin position="238"/>
        <end position="257"/>
    </location>
</feature>